<keyword evidence="3 11" id="KW-0645">Protease</keyword>
<dbReference type="PROSITE" id="PS00134">
    <property type="entry name" value="TRYPSIN_HIS"/>
    <property type="match status" value="1"/>
</dbReference>
<name>A0A290U615_HELAM</name>
<evidence type="ECO:0000256" key="12">
    <source>
        <dbReference type="RuleBase" id="RU366078"/>
    </source>
</evidence>
<organism evidence="16">
    <name type="scientific">Helicoverpa armigera</name>
    <name type="common">Cotton bollworm</name>
    <name type="synonym">Heliothis armigera</name>
    <dbReference type="NCBI Taxonomy" id="29058"/>
    <lineage>
        <taxon>Eukaryota</taxon>
        <taxon>Metazoa</taxon>
        <taxon>Ecdysozoa</taxon>
        <taxon>Arthropoda</taxon>
        <taxon>Hexapoda</taxon>
        <taxon>Insecta</taxon>
        <taxon>Pterygota</taxon>
        <taxon>Neoptera</taxon>
        <taxon>Endopterygota</taxon>
        <taxon>Lepidoptera</taxon>
        <taxon>Glossata</taxon>
        <taxon>Ditrysia</taxon>
        <taxon>Noctuoidea</taxon>
        <taxon>Noctuidae</taxon>
        <taxon>Heliothinae</taxon>
        <taxon>Helicoverpa</taxon>
    </lineage>
</organism>
<dbReference type="PANTHER" id="PTHR24256">
    <property type="entry name" value="TRYPTASE-RELATED"/>
    <property type="match status" value="1"/>
</dbReference>
<keyword evidence="5 11" id="KW-0378">Hydrolase</keyword>
<proteinExistence type="evidence at transcript level"/>
<keyword evidence="9" id="KW-0325">Glycoprotein</keyword>
<evidence type="ECO:0000256" key="3">
    <source>
        <dbReference type="ARBA" id="ARBA00022670"/>
    </source>
</evidence>
<feature type="signal peptide" evidence="12">
    <location>
        <begin position="1"/>
        <end position="19"/>
    </location>
</feature>
<dbReference type="InterPro" id="IPR038565">
    <property type="entry name" value="CLIP_sf"/>
</dbReference>
<evidence type="ECO:0000256" key="10">
    <source>
        <dbReference type="ARBA" id="ARBA00024195"/>
    </source>
</evidence>
<dbReference type="InterPro" id="IPR051487">
    <property type="entry name" value="Ser/Thr_Proteases_Immune/Dev"/>
</dbReference>
<dbReference type="GO" id="GO:0005576">
    <property type="term" value="C:extracellular region"/>
    <property type="evidence" value="ECO:0007669"/>
    <property type="project" value="UniProtKB-SubCell"/>
</dbReference>
<evidence type="ECO:0000313" key="16">
    <source>
        <dbReference type="EMBL" id="ATD13324.1"/>
    </source>
</evidence>
<dbReference type="FunFam" id="2.40.10.10:FF:000146">
    <property type="entry name" value="Serine protease 53"/>
    <property type="match status" value="1"/>
</dbReference>
<dbReference type="PRINTS" id="PR00722">
    <property type="entry name" value="CHYMOTRYPSIN"/>
</dbReference>
<feature type="domain" description="Peptidase S1" evidence="14">
    <location>
        <begin position="127"/>
        <end position="378"/>
    </location>
</feature>
<dbReference type="Pfam" id="PF00089">
    <property type="entry name" value="Trypsin"/>
    <property type="match status" value="1"/>
</dbReference>
<keyword evidence="7" id="KW-0865">Zymogen</keyword>
<reference evidence="16" key="1">
    <citation type="journal article" date="2017" name="PLoS Pathog.">
        <title>Inhibition of melanization by serpin-5 and serpin-9 promotes baculovirus infection in cotton bollworm Helicoverpa armigera.</title>
        <authorList>
            <person name="Yuan C."/>
            <person name="Xing L."/>
            <person name="Wang M."/>
            <person name="Wang X."/>
            <person name="Yin M."/>
            <person name="Wang Q."/>
            <person name="Hu Z."/>
            <person name="Zou Z."/>
        </authorList>
    </citation>
    <scope>NUCLEOTIDE SEQUENCE</scope>
</reference>
<accession>A0A290U615</accession>
<dbReference type="InterPro" id="IPR043504">
    <property type="entry name" value="Peptidase_S1_PA_chymotrypsin"/>
</dbReference>
<feature type="domain" description="Clip" evidence="15">
    <location>
        <begin position="22"/>
        <end position="75"/>
    </location>
</feature>
<dbReference type="SMART" id="SM00680">
    <property type="entry name" value="CLIP"/>
    <property type="match status" value="1"/>
</dbReference>
<dbReference type="Gene3D" id="2.40.10.10">
    <property type="entry name" value="Trypsin-like serine proteases"/>
    <property type="match status" value="2"/>
</dbReference>
<comment type="subcellular location">
    <subcellularLocation>
        <location evidence="1 12">Secreted</location>
    </subcellularLocation>
</comment>
<evidence type="ECO:0000256" key="9">
    <source>
        <dbReference type="ARBA" id="ARBA00023180"/>
    </source>
</evidence>
<dbReference type="SUPFAM" id="SSF50494">
    <property type="entry name" value="Trypsin-like serine proteases"/>
    <property type="match status" value="1"/>
</dbReference>
<dbReference type="InterPro" id="IPR033116">
    <property type="entry name" value="TRYPSIN_SER"/>
</dbReference>
<evidence type="ECO:0000256" key="4">
    <source>
        <dbReference type="ARBA" id="ARBA00022729"/>
    </source>
</evidence>
<evidence type="ECO:0000256" key="7">
    <source>
        <dbReference type="ARBA" id="ARBA00023145"/>
    </source>
</evidence>
<dbReference type="EMBL" id="KY680243">
    <property type="protein sequence ID" value="ATD13324.1"/>
    <property type="molecule type" value="mRNA"/>
</dbReference>
<evidence type="ECO:0000256" key="6">
    <source>
        <dbReference type="ARBA" id="ARBA00022825"/>
    </source>
</evidence>
<dbReference type="InterPro" id="IPR001254">
    <property type="entry name" value="Trypsin_dom"/>
</dbReference>
<dbReference type="PROSITE" id="PS50240">
    <property type="entry name" value="TRYPSIN_DOM"/>
    <property type="match status" value="1"/>
</dbReference>
<evidence type="ECO:0000256" key="8">
    <source>
        <dbReference type="ARBA" id="ARBA00023157"/>
    </source>
</evidence>
<dbReference type="InterPro" id="IPR022700">
    <property type="entry name" value="CLIP"/>
</dbReference>
<dbReference type="GO" id="GO:0004252">
    <property type="term" value="F:serine-type endopeptidase activity"/>
    <property type="evidence" value="ECO:0007669"/>
    <property type="project" value="UniProtKB-UniRule"/>
</dbReference>
<feature type="region of interest" description="Disordered" evidence="13">
    <location>
        <begin position="80"/>
        <end position="122"/>
    </location>
</feature>
<dbReference type="Pfam" id="PF12032">
    <property type="entry name" value="CLIP"/>
    <property type="match status" value="1"/>
</dbReference>
<dbReference type="Gene3D" id="3.30.1640.30">
    <property type="match status" value="1"/>
</dbReference>
<dbReference type="InterPro" id="IPR018114">
    <property type="entry name" value="TRYPSIN_HIS"/>
</dbReference>
<evidence type="ECO:0000256" key="11">
    <source>
        <dbReference type="RuleBase" id="RU363034"/>
    </source>
</evidence>
<dbReference type="SMART" id="SM00020">
    <property type="entry name" value="Tryp_SPc"/>
    <property type="match status" value="1"/>
</dbReference>
<feature type="chain" id="PRO_5023978249" description="CLIP domain-containing serine protease" evidence="12">
    <location>
        <begin position="20"/>
        <end position="382"/>
    </location>
</feature>
<dbReference type="OrthoDB" id="9028152at2759"/>
<dbReference type="GO" id="GO:0006508">
    <property type="term" value="P:proteolysis"/>
    <property type="evidence" value="ECO:0007669"/>
    <property type="project" value="UniProtKB-KW"/>
</dbReference>
<keyword evidence="2 12" id="KW-0964">Secreted</keyword>
<protein>
    <recommendedName>
        <fullName evidence="12">CLIP domain-containing serine protease</fullName>
        <ecNumber evidence="11">3.4.21.-</ecNumber>
    </recommendedName>
</protein>
<evidence type="ECO:0000259" key="15">
    <source>
        <dbReference type="PROSITE" id="PS51888"/>
    </source>
</evidence>
<dbReference type="FunFam" id="3.30.1640.30:FF:000001">
    <property type="entry name" value="Serine protease 7"/>
    <property type="match status" value="1"/>
</dbReference>
<dbReference type="EC" id="3.4.21.-" evidence="11"/>
<dbReference type="AlphaFoldDB" id="A0A290U615"/>
<comment type="domain">
    <text evidence="12">The clip domain consists of 35-55 residues which are 'knitted' together usually by 3 conserved disulfide bonds forming a clip-like compact structure.</text>
</comment>
<keyword evidence="8" id="KW-1015">Disulfide bond</keyword>
<evidence type="ECO:0000256" key="2">
    <source>
        <dbReference type="ARBA" id="ARBA00022525"/>
    </source>
</evidence>
<feature type="compositionally biased region" description="Polar residues" evidence="13">
    <location>
        <begin position="100"/>
        <end position="114"/>
    </location>
</feature>
<sequence>MWFSSVFFVSTLIWSNVYSQSSCVTPLGKTSNCVSLYDCSALLTAFEQRPLPNSVVSFLRRSQCGFEGYVPRVCCGPLPPDENVQPTPRPTPRPTQAPTEGSSEVFQEDSSPAPRNQCGVDTNGDRIYGGTFTDLDEFPWMALLGYLTRKGTTSYQCGGVLINHRYVLTAAHCIKGAIETEVGSLKTVRLGEYDTQQDVDCVDSVCADSPQEIRVASAYAHPGYIDKNKSRRDDIGIVRMAGRARYTYYVQPICLVDNRVRLDTGNDVHVAGWGKTLNGRNSPVKLKLTLPIFDKDDCVSKYRTLGAMLGDNQICAGGVFAEDACRGDSGGPLMKRRPEGIWEAVGVVSFGYGCGRDGWPGVYTSVAGYIDWIKTTLQNTNV</sequence>
<evidence type="ECO:0000259" key="14">
    <source>
        <dbReference type="PROSITE" id="PS50240"/>
    </source>
</evidence>
<keyword evidence="6 11" id="KW-0720">Serine protease</keyword>
<dbReference type="PROSITE" id="PS00135">
    <property type="entry name" value="TRYPSIN_SER"/>
    <property type="match status" value="1"/>
</dbReference>
<evidence type="ECO:0000256" key="5">
    <source>
        <dbReference type="ARBA" id="ARBA00022801"/>
    </source>
</evidence>
<dbReference type="PROSITE" id="PS51888">
    <property type="entry name" value="CLIP"/>
    <property type="match status" value="1"/>
</dbReference>
<dbReference type="InterPro" id="IPR009003">
    <property type="entry name" value="Peptidase_S1_PA"/>
</dbReference>
<keyword evidence="4 12" id="KW-0732">Signal</keyword>
<evidence type="ECO:0000256" key="1">
    <source>
        <dbReference type="ARBA" id="ARBA00004613"/>
    </source>
</evidence>
<evidence type="ECO:0000256" key="13">
    <source>
        <dbReference type="SAM" id="MobiDB-lite"/>
    </source>
</evidence>
<dbReference type="InterPro" id="IPR001314">
    <property type="entry name" value="Peptidase_S1A"/>
</dbReference>
<comment type="similarity">
    <text evidence="10 12">Belongs to the peptidase S1 family. CLIP subfamily.</text>
</comment>
<dbReference type="OMA" id="MRRAYDQ"/>
<dbReference type="CDD" id="cd00190">
    <property type="entry name" value="Tryp_SPc"/>
    <property type="match status" value="1"/>
</dbReference>